<evidence type="ECO:0000313" key="5">
    <source>
        <dbReference type="Proteomes" id="UP000012960"/>
    </source>
</evidence>
<dbReference type="AlphaFoldDB" id="A0A804JJT1"/>
<keyword evidence="2" id="KW-1133">Transmembrane helix</keyword>
<sequence>MEAIFCLPSALSAPYKGPGHFLLHRPTRNHALLGRIRFPRSRPRPHTVSFSHVPPPPPRPEEDRGRAGRARPRKGVAVGAAVVAAVACALGAVYMSRGAPVAGGPGSAMAEVTAGGDGKSVTMTAANTGCSPWGVADHKCGDVGTGEQRTPNMVREILFGTSCKKPWVSLIDHAFTEVLPPSKRLQLMKLIYQLDQSTQSKKGQKLSEIFSSNWLSGDEKHEVGITLAQVYIDLKNYHMAKEVCELIYGDLPRDSRPPLLMAVIHMMLAVETLLSMNTVFDDPEVQKLIDSTKNYWKEYKDLESKGLGSEPPETEKENASISNPRQDGMHYENTEVISRNRTVMKSEV</sequence>
<dbReference type="InParanoid" id="A0A804JJT1"/>
<organism evidence="4 5">
    <name type="scientific">Musa acuminata subsp. malaccensis</name>
    <name type="common">Wild banana</name>
    <name type="synonym">Musa malaccensis</name>
    <dbReference type="NCBI Taxonomy" id="214687"/>
    <lineage>
        <taxon>Eukaryota</taxon>
        <taxon>Viridiplantae</taxon>
        <taxon>Streptophyta</taxon>
        <taxon>Embryophyta</taxon>
        <taxon>Tracheophyta</taxon>
        <taxon>Spermatophyta</taxon>
        <taxon>Magnoliopsida</taxon>
        <taxon>Liliopsida</taxon>
        <taxon>Zingiberales</taxon>
        <taxon>Musaceae</taxon>
        <taxon>Musa</taxon>
    </lineage>
</organism>
<keyword evidence="2" id="KW-0812">Transmembrane</keyword>
<gene>
    <name evidence="3" type="ORF">GSMUA_170840.1</name>
</gene>
<dbReference type="OrthoDB" id="779264at2759"/>
<reference evidence="4" key="2">
    <citation type="submission" date="2021-05" db="UniProtKB">
        <authorList>
            <consortium name="EnsemblPlants"/>
        </authorList>
    </citation>
    <scope>IDENTIFICATION</scope>
    <source>
        <strain evidence="4">subsp. malaccensis</strain>
    </source>
</reference>
<dbReference type="Gramene" id="Ma06_t24140.1">
    <property type="protein sequence ID" value="Ma06_p24140.1"/>
    <property type="gene ID" value="Ma06_g24140"/>
</dbReference>
<feature type="region of interest" description="Disordered" evidence="1">
    <location>
        <begin position="38"/>
        <end position="71"/>
    </location>
</feature>
<feature type="region of interest" description="Disordered" evidence="1">
    <location>
        <begin position="303"/>
        <end position="348"/>
    </location>
</feature>
<dbReference type="OMA" id="MHYENTE"/>
<name>A0A804JJT1_MUSAM</name>
<evidence type="ECO:0000313" key="4">
    <source>
        <dbReference type="EnsemblPlants" id="Ma06_p24140.1"/>
    </source>
</evidence>
<dbReference type="EMBL" id="HG996471">
    <property type="protein sequence ID" value="CAG1847289.1"/>
    <property type="molecule type" value="Genomic_DNA"/>
</dbReference>
<feature type="transmembrane region" description="Helical" evidence="2">
    <location>
        <begin position="76"/>
        <end position="95"/>
    </location>
</feature>
<proteinExistence type="predicted"/>
<evidence type="ECO:0000313" key="3">
    <source>
        <dbReference type="EMBL" id="CAG1847289.1"/>
    </source>
</evidence>
<evidence type="ECO:0000256" key="1">
    <source>
        <dbReference type="SAM" id="MobiDB-lite"/>
    </source>
</evidence>
<reference evidence="3" key="1">
    <citation type="submission" date="2021-03" db="EMBL/GenBank/DDBJ databases">
        <authorList>
            <consortium name="Genoscope - CEA"/>
            <person name="William W."/>
        </authorList>
    </citation>
    <scope>NUCLEOTIDE SEQUENCE</scope>
    <source>
        <strain evidence="3">Doubled-haploid Pahang</strain>
    </source>
</reference>
<feature type="compositionally biased region" description="Polar residues" evidence="1">
    <location>
        <begin position="335"/>
        <end position="348"/>
    </location>
</feature>
<evidence type="ECO:0000256" key="2">
    <source>
        <dbReference type="SAM" id="Phobius"/>
    </source>
</evidence>
<protein>
    <submittedName>
        <fullName evidence="3">(wild Malaysian banana) hypothetical protein</fullName>
    </submittedName>
</protein>
<keyword evidence="2" id="KW-0472">Membrane</keyword>
<dbReference type="FunCoup" id="A0A804JJT1">
    <property type="interactions" value="203"/>
</dbReference>
<accession>A0A804JJT1</accession>
<dbReference type="Proteomes" id="UP000012960">
    <property type="component" value="Unplaced"/>
</dbReference>
<keyword evidence="5" id="KW-1185">Reference proteome</keyword>
<dbReference type="EnsemblPlants" id="Ma06_t24140.1">
    <property type="protein sequence ID" value="Ma06_p24140.1"/>
    <property type="gene ID" value="Ma06_g24140"/>
</dbReference>